<dbReference type="PANTHER" id="PTHR47901">
    <property type="entry name" value="CASPASE RECRUITMENT DOMAIN-CONTAINING PROTEIN 18"/>
    <property type="match status" value="1"/>
</dbReference>
<name>A0A8B8EX89_CRAVI</name>
<evidence type="ECO:0000256" key="2">
    <source>
        <dbReference type="ARBA" id="ARBA00022670"/>
    </source>
</evidence>
<dbReference type="PROSITE" id="PS50209">
    <property type="entry name" value="CARD"/>
    <property type="match status" value="1"/>
</dbReference>
<dbReference type="GeneID" id="111137177"/>
<dbReference type="SMART" id="SM00115">
    <property type="entry name" value="CASc"/>
    <property type="match status" value="1"/>
</dbReference>
<sequence>MDVGGQRQIMKAWVRSEESLVSPGIAPPRKKMNLVLKYSFKVHIFFTREEFFVFESEPVHRRAYELLDIVVKRGPTAFRGLVDSLRETENEIVADRLEGKAESTTNTKYSNFPVKVYSKNEKPEKSSPESVKTSGETERTQSSFGAPFGGLPLGSKHLQPTLVKDNLSYVEWMNDVELTKLEENLIKTEAEFVTEMKKLHGESMYNMTGDKSKRGKCLMIDNIPNDFCHQGECHTIVDASKTLIQQTIKRCGFKWVNYSRNSGTAQTIKQKIAQEMKKLDHDQYSSFFVICITTGPDPRYVYGKDGENDHVPIQELKDMMSQCDEFGSKPKVLLVHTVPKSSLQCDHSPRSDDTQGQRLSDSMKFLTLEGEGNILSNERNMFVVSAELEPGTSFLVRVRGKTGCYFSNALVYVLLKYAGNRSFLDLMSEMDKLMESCEHENADNVDANPYNKRVPQRVRVARVKVITKPDKHLFLFPLYEDTGTQVSG</sequence>
<dbReference type="OrthoDB" id="6137853at2759"/>
<keyword evidence="5" id="KW-0788">Thiol protease</keyword>
<dbReference type="Pfam" id="PF00656">
    <property type="entry name" value="Peptidase_C14"/>
    <property type="match status" value="1"/>
</dbReference>
<evidence type="ECO:0000313" key="9">
    <source>
        <dbReference type="Proteomes" id="UP000694844"/>
    </source>
</evidence>
<evidence type="ECO:0000256" key="4">
    <source>
        <dbReference type="ARBA" id="ARBA00022801"/>
    </source>
</evidence>
<evidence type="ECO:0000313" key="10">
    <source>
        <dbReference type="RefSeq" id="XP_022344208.1"/>
    </source>
</evidence>
<keyword evidence="6" id="KW-0865">Zymogen</keyword>
<evidence type="ECO:0000256" key="5">
    <source>
        <dbReference type="ARBA" id="ARBA00022807"/>
    </source>
</evidence>
<comment type="similarity">
    <text evidence="1">Belongs to the peptidase C14A family.</text>
</comment>
<dbReference type="PANTHER" id="PTHR47901:SF8">
    <property type="entry name" value="CASPASE-3"/>
    <property type="match status" value="1"/>
</dbReference>
<gene>
    <name evidence="10" type="primary">LOC111137177</name>
</gene>
<evidence type="ECO:0000259" key="8">
    <source>
        <dbReference type="PROSITE" id="PS50209"/>
    </source>
</evidence>
<dbReference type="InterPro" id="IPR029030">
    <property type="entry name" value="Caspase-like_dom_sf"/>
</dbReference>
<dbReference type="GO" id="GO:0042981">
    <property type="term" value="P:regulation of apoptotic process"/>
    <property type="evidence" value="ECO:0007669"/>
    <property type="project" value="InterPro"/>
</dbReference>
<keyword evidence="9" id="KW-1185">Reference proteome</keyword>
<evidence type="ECO:0000256" key="7">
    <source>
        <dbReference type="SAM" id="MobiDB-lite"/>
    </source>
</evidence>
<keyword evidence="2" id="KW-0645">Protease</keyword>
<dbReference type="KEGG" id="cvn:111137177"/>
<keyword evidence="3" id="KW-0053">Apoptosis</keyword>
<dbReference type="InterPro" id="IPR002398">
    <property type="entry name" value="Pept_C14"/>
</dbReference>
<dbReference type="RefSeq" id="XP_022344208.1">
    <property type="nucleotide sequence ID" value="XM_022488500.1"/>
</dbReference>
<evidence type="ECO:0000256" key="1">
    <source>
        <dbReference type="ARBA" id="ARBA00010134"/>
    </source>
</evidence>
<organism evidence="9 10">
    <name type="scientific">Crassostrea virginica</name>
    <name type="common">Eastern oyster</name>
    <dbReference type="NCBI Taxonomy" id="6565"/>
    <lineage>
        <taxon>Eukaryota</taxon>
        <taxon>Metazoa</taxon>
        <taxon>Spiralia</taxon>
        <taxon>Lophotrochozoa</taxon>
        <taxon>Mollusca</taxon>
        <taxon>Bivalvia</taxon>
        <taxon>Autobranchia</taxon>
        <taxon>Pteriomorphia</taxon>
        <taxon>Ostreida</taxon>
        <taxon>Ostreoidea</taxon>
        <taxon>Ostreidae</taxon>
        <taxon>Crassostrea</taxon>
    </lineage>
</organism>
<dbReference type="InterPro" id="IPR001315">
    <property type="entry name" value="CARD"/>
</dbReference>
<evidence type="ECO:0000256" key="6">
    <source>
        <dbReference type="ARBA" id="ARBA00023145"/>
    </source>
</evidence>
<dbReference type="Proteomes" id="UP000694844">
    <property type="component" value="Chromosome 5"/>
</dbReference>
<evidence type="ECO:0000256" key="3">
    <source>
        <dbReference type="ARBA" id="ARBA00022703"/>
    </source>
</evidence>
<dbReference type="Gene3D" id="3.40.50.1460">
    <property type="match status" value="1"/>
</dbReference>
<dbReference type="GO" id="GO:0004197">
    <property type="term" value="F:cysteine-type endopeptidase activity"/>
    <property type="evidence" value="ECO:0007669"/>
    <property type="project" value="InterPro"/>
</dbReference>
<dbReference type="AlphaFoldDB" id="A0A8B8EX89"/>
<feature type="domain" description="CARD" evidence="8">
    <location>
        <begin position="6"/>
        <end position="100"/>
    </location>
</feature>
<proteinExistence type="inferred from homology"/>
<dbReference type="SUPFAM" id="SSF52129">
    <property type="entry name" value="Caspase-like"/>
    <property type="match status" value="1"/>
</dbReference>
<dbReference type="Gene3D" id="1.10.533.10">
    <property type="entry name" value="Death Domain, Fas"/>
    <property type="match status" value="1"/>
</dbReference>
<feature type="compositionally biased region" description="Basic and acidic residues" evidence="7">
    <location>
        <begin position="118"/>
        <end position="127"/>
    </location>
</feature>
<dbReference type="GO" id="GO:0006508">
    <property type="term" value="P:proteolysis"/>
    <property type="evidence" value="ECO:0007669"/>
    <property type="project" value="UniProtKB-KW"/>
</dbReference>
<dbReference type="CDD" id="cd01671">
    <property type="entry name" value="CARD"/>
    <property type="match status" value="1"/>
</dbReference>
<dbReference type="InterPro" id="IPR011600">
    <property type="entry name" value="Pept_C14_caspase"/>
</dbReference>
<dbReference type="SUPFAM" id="SSF47986">
    <property type="entry name" value="DEATH domain"/>
    <property type="match status" value="1"/>
</dbReference>
<reference evidence="10" key="1">
    <citation type="submission" date="2025-08" db="UniProtKB">
        <authorList>
            <consortium name="RefSeq"/>
        </authorList>
    </citation>
    <scope>IDENTIFICATION</scope>
    <source>
        <tissue evidence="10">Whole sample</tissue>
    </source>
</reference>
<protein>
    <submittedName>
        <fullName evidence="10">Uncharacterized protein LOC111137177 isoform X1</fullName>
    </submittedName>
</protein>
<dbReference type="GO" id="GO:0006915">
    <property type="term" value="P:apoptotic process"/>
    <property type="evidence" value="ECO:0007669"/>
    <property type="project" value="UniProtKB-KW"/>
</dbReference>
<dbReference type="InterPro" id="IPR011029">
    <property type="entry name" value="DEATH-like_dom_sf"/>
</dbReference>
<feature type="region of interest" description="Disordered" evidence="7">
    <location>
        <begin position="114"/>
        <end position="146"/>
    </location>
</feature>
<keyword evidence="4" id="KW-0378">Hydrolase</keyword>
<accession>A0A8B8EX89</accession>
<dbReference type="InterPro" id="IPR015917">
    <property type="entry name" value="Pept_C14A"/>
</dbReference>
<feature type="compositionally biased region" description="Polar residues" evidence="7">
    <location>
        <begin position="128"/>
        <end position="144"/>
    </location>
</feature>